<keyword evidence="2 8" id="KW-0436">Ligase</keyword>
<dbReference type="Pfam" id="PF03485">
    <property type="entry name" value="Arg_tRNA_synt_N"/>
    <property type="match status" value="1"/>
</dbReference>
<comment type="catalytic activity">
    <reaction evidence="7 8">
        <text>tRNA(Arg) + L-arginine + ATP = L-arginyl-tRNA(Arg) + AMP + diphosphate</text>
        <dbReference type="Rhea" id="RHEA:20301"/>
        <dbReference type="Rhea" id="RHEA-COMP:9658"/>
        <dbReference type="Rhea" id="RHEA-COMP:9673"/>
        <dbReference type="ChEBI" id="CHEBI:30616"/>
        <dbReference type="ChEBI" id="CHEBI:32682"/>
        <dbReference type="ChEBI" id="CHEBI:33019"/>
        <dbReference type="ChEBI" id="CHEBI:78442"/>
        <dbReference type="ChEBI" id="CHEBI:78513"/>
        <dbReference type="ChEBI" id="CHEBI:456215"/>
        <dbReference type="EC" id="6.1.1.19"/>
    </reaction>
</comment>
<dbReference type="SUPFAM" id="SSF55190">
    <property type="entry name" value="Arginyl-tRNA synthetase (ArgRS), N-terminal 'additional' domain"/>
    <property type="match status" value="1"/>
</dbReference>
<dbReference type="InterPro" id="IPR001278">
    <property type="entry name" value="Arg-tRNA-ligase"/>
</dbReference>
<dbReference type="EC" id="6.1.1.19" evidence="8"/>
<evidence type="ECO:0000259" key="11">
    <source>
        <dbReference type="SMART" id="SM01016"/>
    </source>
</evidence>
<dbReference type="STRING" id="1428644.BIV57_12080"/>
<dbReference type="Gene3D" id="3.40.50.620">
    <property type="entry name" value="HUPs"/>
    <property type="match status" value="1"/>
</dbReference>
<dbReference type="InterPro" id="IPR005148">
    <property type="entry name" value="Arg-tRNA-synth_N"/>
</dbReference>
<dbReference type="SMART" id="SM01016">
    <property type="entry name" value="Arg_tRNA_synt_N"/>
    <property type="match status" value="1"/>
</dbReference>
<dbReference type="SMART" id="SM00836">
    <property type="entry name" value="DALR_1"/>
    <property type="match status" value="1"/>
</dbReference>
<comment type="subcellular location">
    <subcellularLocation>
        <location evidence="8">Cytoplasm</location>
    </subcellularLocation>
</comment>
<evidence type="ECO:0000259" key="10">
    <source>
        <dbReference type="SMART" id="SM00836"/>
    </source>
</evidence>
<dbReference type="InterPro" id="IPR014729">
    <property type="entry name" value="Rossmann-like_a/b/a_fold"/>
</dbReference>
<accession>A0A1J7BUW3</accession>
<dbReference type="GO" id="GO:0005737">
    <property type="term" value="C:cytoplasm"/>
    <property type="evidence" value="ECO:0007669"/>
    <property type="project" value="UniProtKB-SubCell"/>
</dbReference>
<dbReference type="Gene3D" id="3.30.1360.70">
    <property type="entry name" value="Arginyl tRNA synthetase N-terminal domain"/>
    <property type="match status" value="1"/>
</dbReference>
<evidence type="ECO:0000256" key="3">
    <source>
        <dbReference type="ARBA" id="ARBA00022741"/>
    </source>
</evidence>
<dbReference type="PRINTS" id="PR01038">
    <property type="entry name" value="TRNASYNTHARG"/>
</dbReference>
<keyword evidence="8" id="KW-0963">Cytoplasm</keyword>
<comment type="similarity">
    <text evidence="1 8 9">Belongs to the class-I aminoacyl-tRNA synthetase family.</text>
</comment>
<dbReference type="PANTHER" id="PTHR11956:SF5">
    <property type="entry name" value="ARGININE--TRNA LIGASE, CYTOPLASMIC"/>
    <property type="match status" value="1"/>
</dbReference>
<keyword evidence="3 8" id="KW-0547">Nucleotide-binding</keyword>
<dbReference type="FunFam" id="3.40.50.620:FF:000116">
    <property type="entry name" value="Arginine--tRNA ligase"/>
    <property type="match status" value="1"/>
</dbReference>
<dbReference type="InterPro" id="IPR009080">
    <property type="entry name" value="tRNAsynth_Ia_anticodon-bd"/>
</dbReference>
<keyword evidence="13" id="KW-1185">Reference proteome</keyword>
<evidence type="ECO:0000256" key="4">
    <source>
        <dbReference type="ARBA" id="ARBA00022840"/>
    </source>
</evidence>
<dbReference type="Gene3D" id="1.10.730.10">
    <property type="entry name" value="Isoleucyl-tRNA Synthetase, Domain 1"/>
    <property type="match status" value="1"/>
</dbReference>
<protein>
    <recommendedName>
        <fullName evidence="8">Arginine--tRNA ligase</fullName>
        <ecNumber evidence="8">6.1.1.19</ecNumber>
    </recommendedName>
    <alternativeName>
        <fullName evidence="8">Arginyl-tRNA synthetase</fullName>
        <shortName evidence="8">ArgRS</shortName>
    </alternativeName>
</protein>
<dbReference type="InterPro" id="IPR035684">
    <property type="entry name" value="ArgRS_core"/>
</dbReference>
<evidence type="ECO:0000256" key="1">
    <source>
        <dbReference type="ARBA" id="ARBA00005594"/>
    </source>
</evidence>
<keyword evidence="6 8" id="KW-0030">Aminoacyl-tRNA synthetase</keyword>
<sequence>MVRALPGATVEGLLAQRVAHAVRAAWDVSLTPAQALLRPSQVAGVDFQSNAAMGLAKRLGRPPREVAEGVAAALFADGVLEPPEVSGPGFLNLVLRPAFLAGRLAALAADPRLGVPEAERRERVVVDYSAPNAAKEMQAHHLRSTVLGDAIARLMEFLGHEVVRQNHLGDWGTQMGLLVEHAVETGGGPEPGAMTEFYRAARLRFDGDPEFADRARRRTAELQSGDPDSRRIWRSVMDASVAHLQEVYALLGVGLTPEDVRGESFYQPLLGPLVERLEAAGLAEESDGALCAFPAGFAGRDGAPVPVMLRKRDGGYTYDTTDLAAVQYRVDELKADRSYYVVGAPQQQHFATVFAVAREAGVLPADADFRQVSFGSVLGADGRMLKTRSAGGTVEMLDLLREGVRRAAAMIAERNAGRSTGEETADGIEDIARAVGIGAVKYADLSVDRERDAVFSFDRMLAMDGNTGVYLQYARARMGSVLRRGAAAGVPEGPITADALGEPAERTLALALLGLPGAVLETAETLRPHRLCRQLFEVAQAFSGFWESCPVLGAERPEVRAARLGLCGLSGRALELGLGLLGVEAPERL</sequence>
<organism evidence="12 13">
    <name type="scientific">Mangrovactinospora gilvigrisea</name>
    <dbReference type="NCBI Taxonomy" id="1428644"/>
    <lineage>
        <taxon>Bacteria</taxon>
        <taxon>Bacillati</taxon>
        <taxon>Actinomycetota</taxon>
        <taxon>Actinomycetes</taxon>
        <taxon>Kitasatosporales</taxon>
        <taxon>Streptomycetaceae</taxon>
        <taxon>Mangrovactinospora</taxon>
    </lineage>
</organism>
<dbReference type="Pfam" id="PF05746">
    <property type="entry name" value="DALR_1"/>
    <property type="match status" value="1"/>
</dbReference>
<dbReference type="InterPro" id="IPR008909">
    <property type="entry name" value="DALR_anticod-bd"/>
</dbReference>
<dbReference type="Pfam" id="PF00750">
    <property type="entry name" value="tRNA-synt_1d"/>
    <property type="match status" value="1"/>
</dbReference>
<dbReference type="SUPFAM" id="SSF52374">
    <property type="entry name" value="Nucleotidylyl transferase"/>
    <property type="match status" value="1"/>
</dbReference>
<dbReference type="SUPFAM" id="SSF47323">
    <property type="entry name" value="Anticodon-binding domain of a subclass of class I aminoacyl-tRNA synthetases"/>
    <property type="match status" value="1"/>
</dbReference>
<dbReference type="PANTHER" id="PTHR11956">
    <property type="entry name" value="ARGINYL-TRNA SYNTHETASE"/>
    <property type="match status" value="1"/>
</dbReference>
<gene>
    <name evidence="8" type="primary">argS</name>
    <name evidence="12" type="ORF">BIV57_12080</name>
</gene>
<dbReference type="GO" id="GO:0006420">
    <property type="term" value="P:arginyl-tRNA aminoacylation"/>
    <property type="evidence" value="ECO:0007669"/>
    <property type="project" value="UniProtKB-UniRule"/>
</dbReference>
<evidence type="ECO:0000256" key="8">
    <source>
        <dbReference type="HAMAP-Rule" id="MF_00123"/>
    </source>
</evidence>
<evidence type="ECO:0000256" key="2">
    <source>
        <dbReference type="ARBA" id="ARBA00022598"/>
    </source>
</evidence>
<dbReference type="GO" id="GO:0005524">
    <property type="term" value="F:ATP binding"/>
    <property type="evidence" value="ECO:0007669"/>
    <property type="project" value="UniProtKB-UniRule"/>
</dbReference>
<evidence type="ECO:0000256" key="5">
    <source>
        <dbReference type="ARBA" id="ARBA00022917"/>
    </source>
</evidence>
<dbReference type="EMBL" id="MLCF01000059">
    <property type="protein sequence ID" value="OIV37265.1"/>
    <property type="molecule type" value="Genomic_DNA"/>
</dbReference>
<dbReference type="HAMAP" id="MF_00123">
    <property type="entry name" value="Arg_tRNA_synth"/>
    <property type="match status" value="1"/>
</dbReference>
<evidence type="ECO:0000256" key="6">
    <source>
        <dbReference type="ARBA" id="ARBA00023146"/>
    </source>
</evidence>
<evidence type="ECO:0000256" key="7">
    <source>
        <dbReference type="ARBA" id="ARBA00049339"/>
    </source>
</evidence>
<keyword evidence="4 8" id="KW-0067">ATP-binding</keyword>
<feature type="domain" description="Arginyl tRNA synthetase N-terminal" evidence="11">
    <location>
        <begin position="12"/>
        <end position="95"/>
    </location>
</feature>
<evidence type="ECO:0000256" key="9">
    <source>
        <dbReference type="RuleBase" id="RU363038"/>
    </source>
</evidence>
<dbReference type="GO" id="GO:0004814">
    <property type="term" value="F:arginine-tRNA ligase activity"/>
    <property type="evidence" value="ECO:0007669"/>
    <property type="project" value="UniProtKB-UniRule"/>
</dbReference>
<feature type="domain" description="DALR anticodon binding" evidence="10">
    <location>
        <begin position="471"/>
        <end position="589"/>
    </location>
</feature>
<comment type="subunit">
    <text evidence="8">Monomer.</text>
</comment>
<reference evidence="12 13" key="1">
    <citation type="submission" date="2016-10" db="EMBL/GenBank/DDBJ databases">
        <title>Genome sequence of Streptomyces gilvigriseus MUSC 26.</title>
        <authorList>
            <person name="Lee L.-H."/>
            <person name="Ser H.-L."/>
        </authorList>
    </citation>
    <scope>NUCLEOTIDE SEQUENCE [LARGE SCALE GENOMIC DNA]</scope>
    <source>
        <strain evidence="12 13">MUSC 26</strain>
    </source>
</reference>
<evidence type="ECO:0000313" key="12">
    <source>
        <dbReference type="EMBL" id="OIV37265.1"/>
    </source>
</evidence>
<dbReference type="Proteomes" id="UP000243342">
    <property type="component" value="Unassembled WGS sequence"/>
</dbReference>
<proteinExistence type="inferred from homology"/>
<dbReference type="NCBIfam" id="TIGR00456">
    <property type="entry name" value="argS"/>
    <property type="match status" value="1"/>
</dbReference>
<name>A0A1J7BUW3_9ACTN</name>
<dbReference type="AlphaFoldDB" id="A0A1J7BUW3"/>
<keyword evidence="5 8" id="KW-0648">Protein biosynthesis</keyword>
<comment type="caution">
    <text evidence="8">Lacks conserved residue(s) required for the propagation of feature annotation.</text>
</comment>
<dbReference type="InterPro" id="IPR036695">
    <property type="entry name" value="Arg-tRNA-synth_N_sf"/>
</dbReference>
<comment type="caution">
    <text evidence="12">The sequence shown here is derived from an EMBL/GenBank/DDBJ whole genome shotgun (WGS) entry which is preliminary data.</text>
</comment>
<evidence type="ECO:0000313" key="13">
    <source>
        <dbReference type="Proteomes" id="UP000243342"/>
    </source>
</evidence>